<evidence type="ECO:0000256" key="9">
    <source>
        <dbReference type="ARBA" id="ARBA00022840"/>
    </source>
</evidence>
<dbReference type="SMART" id="SM00304">
    <property type="entry name" value="HAMP"/>
    <property type="match status" value="1"/>
</dbReference>
<feature type="transmembrane region" description="Helical" evidence="13">
    <location>
        <begin position="12"/>
        <end position="33"/>
    </location>
</feature>
<evidence type="ECO:0000256" key="6">
    <source>
        <dbReference type="ARBA" id="ARBA00022679"/>
    </source>
</evidence>
<dbReference type="SUPFAM" id="SSF158472">
    <property type="entry name" value="HAMP domain-like"/>
    <property type="match status" value="1"/>
</dbReference>
<dbReference type="PROSITE" id="PS50885">
    <property type="entry name" value="HAMP"/>
    <property type="match status" value="1"/>
</dbReference>
<keyword evidence="16" id="KW-1185">Reference proteome</keyword>
<evidence type="ECO:0000256" key="13">
    <source>
        <dbReference type="SAM" id="Phobius"/>
    </source>
</evidence>
<organism evidence="15 16">
    <name type="scientific">Piscirickettsia litoralis</name>
    <dbReference type="NCBI Taxonomy" id="1891921"/>
    <lineage>
        <taxon>Bacteria</taxon>
        <taxon>Pseudomonadati</taxon>
        <taxon>Pseudomonadota</taxon>
        <taxon>Gammaproteobacteria</taxon>
        <taxon>Thiotrichales</taxon>
        <taxon>Piscirickettsiaceae</taxon>
        <taxon>Piscirickettsia</taxon>
    </lineage>
</organism>
<dbReference type="InterPro" id="IPR050398">
    <property type="entry name" value="HssS/ArlS-like"/>
</dbReference>
<keyword evidence="6" id="KW-0808">Transferase</keyword>
<feature type="region of interest" description="Disordered" evidence="12">
    <location>
        <begin position="496"/>
        <end position="544"/>
    </location>
</feature>
<dbReference type="PANTHER" id="PTHR45528:SF1">
    <property type="entry name" value="SENSOR HISTIDINE KINASE CPXA"/>
    <property type="match status" value="1"/>
</dbReference>
<dbReference type="Gene3D" id="1.10.8.500">
    <property type="entry name" value="HAMP domain in histidine kinase"/>
    <property type="match status" value="1"/>
</dbReference>
<comment type="catalytic activity">
    <reaction evidence="1">
        <text>ATP + protein L-histidine = ADP + protein N-phospho-L-histidine.</text>
        <dbReference type="EC" id="2.7.13.3"/>
    </reaction>
</comment>
<evidence type="ECO:0000256" key="2">
    <source>
        <dbReference type="ARBA" id="ARBA00004651"/>
    </source>
</evidence>
<dbReference type="RefSeq" id="WP_069311723.1">
    <property type="nucleotide sequence ID" value="NZ_MDTU01000001.1"/>
</dbReference>
<accession>A0ABX2ZZ74</accession>
<evidence type="ECO:0000256" key="5">
    <source>
        <dbReference type="ARBA" id="ARBA00022553"/>
    </source>
</evidence>
<feature type="domain" description="HAMP" evidence="14">
    <location>
        <begin position="447"/>
        <end position="499"/>
    </location>
</feature>
<keyword evidence="7" id="KW-0547">Nucleotide-binding</keyword>
<dbReference type="InterPro" id="IPR003660">
    <property type="entry name" value="HAMP_dom"/>
</dbReference>
<keyword evidence="13" id="KW-0812">Transmembrane</keyword>
<dbReference type="EMBL" id="MDTU01000001">
    <property type="protein sequence ID" value="ODN41922.1"/>
    <property type="molecule type" value="Genomic_DNA"/>
</dbReference>
<comment type="subcellular location">
    <subcellularLocation>
        <location evidence="2">Cell membrane</location>
        <topology evidence="2">Multi-pass membrane protein</topology>
    </subcellularLocation>
</comment>
<keyword evidence="13" id="KW-1133">Transmembrane helix</keyword>
<evidence type="ECO:0000256" key="11">
    <source>
        <dbReference type="ARBA" id="ARBA00023136"/>
    </source>
</evidence>
<dbReference type="CDD" id="cd06225">
    <property type="entry name" value="HAMP"/>
    <property type="match status" value="1"/>
</dbReference>
<gene>
    <name evidence="15" type="ORF">BGC07_01770</name>
</gene>
<keyword evidence="5" id="KW-0597">Phosphoprotein</keyword>
<keyword evidence="9" id="KW-0067">ATP-binding</keyword>
<keyword evidence="10" id="KW-0902">Two-component regulatory system</keyword>
<dbReference type="EC" id="2.7.13.3" evidence="3"/>
<evidence type="ECO:0000313" key="16">
    <source>
        <dbReference type="Proteomes" id="UP000094329"/>
    </source>
</evidence>
<keyword evidence="8" id="KW-0418">Kinase</keyword>
<evidence type="ECO:0000256" key="3">
    <source>
        <dbReference type="ARBA" id="ARBA00012438"/>
    </source>
</evidence>
<reference evidence="15 16" key="1">
    <citation type="submission" date="2016-08" db="EMBL/GenBank/DDBJ databases">
        <title>Draft genome sequence of Candidatus Piscirickettsia litoralis, from seawater.</title>
        <authorList>
            <person name="Wan X."/>
            <person name="Lee A.J."/>
            <person name="Hou S."/>
            <person name="Donachie S.P."/>
        </authorList>
    </citation>
    <scope>NUCLEOTIDE SEQUENCE [LARGE SCALE GENOMIC DNA]</scope>
    <source>
        <strain evidence="15 16">Y2</strain>
    </source>
</reference>
<comment type="caution">
    <text evidence="15">The sequence shown here is derived from an EMBL/GenBank/DDBJ whole genome shotgun (WGS) entry which is preliminary data.</text>
</comment>
<dbReference type="Gene3D" id="3.30.450.20">
    <property type="entry name" value="PAS domain"/>
    <property type="match status" value="1"/>
</dbReference>
<keyword evidence="4" id="KW-1003">Cell membrane</keyword>
<evidence type="ECO:0000256" key="4">
    <source>
        <dbReference type="ARBA" id="ARBA00022475"/>
    </source>
</evidence>
<dbReference type="PANTHER" id="PTHR45528">
    <property type="entry name" value="SENSOR HISTIDINE KINASE CPXA"/>
    <property type="match status" value="1"/>
</dbReference>
<dbReference type="Pfam" id="PF00672">
    <property type="entry name" value="HAMP"/>
    <property type="match status" value="1"/>
</dbReference>
<evidence type="ECO:0000256" key="8">
    <source>
        <dbReference type="ARBA" id="ARBA00022777"/>
    </source>
</evidence>
<evidence type="ECO:0000256" key="12">
    <source>
        <dbReference type="SAM" id="MobiDB-lite"/>
    </source>
</evidence>
<dbReference type="Proteomes" id="UP000094329">
    <property type="component" value="Unassembled WGS sequence"/>
</dbReference>
<keyword evidence="11 13" id="KW-0472">Membrane</keyword>
<evidence type="ECO:0000256" key="1">
    <source>
        <dbReference type="ARBA" id="ARBA00000085"/>
    </source>
</evidence>
<protein>
    <recommendedName>
        <fullName evidence="3">histidine kinase</fullName>
        <ecNumber evidence="3">2.7.13.3</ecNumber>
    </recommendedName>
</protein>
<evidence type="ECO:0000259" key="14">
    <source>
        <dbReference type="PROSITE" id="PS50885"/>
    </source>
</evidence>
<evidence type="ECO:0000313" key="15">
    <source>
        <dbReference type="EMBL" id="ODN41922.1"/>
    </source>
</evidence>
<proteinExistence type="predicted"/>
<evidence type="ECO:0000256" key="10">
    <source>
        <dbReference type="ARBA" id="ARBA00023012"/>
    </source>
</evidence>
<feature type="transmembrane region" description="Helical" evidence="13">
    <location>
        <begin position="423"/>
        <end position="446"/>
    </location>
</feature>
<name>A0ABX2ZZ74_9GAMM</name>
<evidence type="ECO:0000256" key="7">
    <source>
        <dbReference type="ARBA" id="ARBA00022741"/>
    </source>
</evidence>
<sequence>MKAKLNIKLKLVLMFVAVSLVAIFATALILGLVSTNSSQQSLEQQAKSQLISIREVKKSQIENYFKMVSNIVISSANNIAFAQAAQEFIQSYNLFDQQEALPENYKNQVKSYYHQLFIKEYELQNAGKRPDVKAMLKGLTDTTYALQYAYIANNANPLGEKDKLNQATGAASYNVVHDKYHPTIRTLLQQFGFYDIFIADIDTGNIVYSVYKELDYATSLKNGPYANSGIGQAFKMAVSGVRNKTYLTDFKDYLPSYNGKASFIATPLFVDGKPIAILIAQMPIDKINNIMTYNEKWSKAGLGSSGETYLVGSDYKMRSISRFLVEDEPGYLNLMKSLNVPQATLALMKAKATSIGLQTVKTAGTEKALSGKTGFSIFDDYRGVPVLSAYTPVNIGSGIQWALMSEIDESEAFAPAYSLKKSLLLYTIITVIIILLIMTLIGYLAANYFSKQILALRNIAKSIASGNLDNQIDVSSIDELGDLQQSLKDMQEEIKVRNTDQERAQQEQQKRMQFEKETAEKEHELERQRQENERRQQEEELEKI</sequence>